<dbReference type="AlphaFoldDB" id="A0AAN9ND74"/>
<name>A0AAN9ND74_PHACN</name>
<evidence type="ECO:0000313" key="2">
    <source>
        <dbReference type="Proteomes" id="UP001374584"/>
    </source>
</evidence>
<protein>
    <submittedName>
        <fullName evidence="1">Uncharacterized protein</fullName>
    </submittedName>
</protein>
<dbReference type="EMBL" id="JAYMYR010000004">
    <property type="protein sequence ID" value="KAK7368302.1"/>
    <property type="molecule type" value="Genomic_DNA"/>
</dbReference>
<evidence type="ECO:0000313" key="1">
    <source>
        <dbReference type="EMBL" id="KAK7368302.1"/>
    </source>
</evidence>
<accession>A0AAN9ND74</accession>
<dbReference type="Proteomes" id="UP001374584">
    <property type="component" value="Unassembled WGS sequence"/>
</dbReference>
<reference evidence="1 2" key="1">
    <citation type="submission" date="2024-01" db="EMBL/GenBank/DDBJ databases">
        <title>The genomes of 5 underutilized Papilionoideae crops provide insights into root nodulation and disease resistanc.</title>
        <authorList>
            <person name="Jiang F."/>
        </authorList>
    </citation>
    <scope>NUCLEOTIDE SEQUENCE [LARGE SCALE GENOMIC DNA]</scope>
    <source>
        <strain evidence="1">JINMINGXINNONG_FW02</strain>
        <tissue evidence="1">Leaves</tissue>
    </source>
</reference>
<gene>
    <name evidence="1" type="ORF">VNO80_10327</name>
</gene>
<sequence>MVEDVQGALMSCGFLEGEVLGVDTHTFHAKSSPLLGCHVDVHVLHAKVLQLKQVLFAFYEWQPHWWSWG</sequence>
<comment type="caution">
    <text evidence="1">The sequence shown here is derived from an EMBL/GenBank/DDBJ whole genome shotgun (WGS) entry which is preliminary data.</text>
</comment>
<keyword evidence="2" id="KW-1185">Reference proteome</keyword>
<organism evidence="1 2">
    <name type="scientific">Phaseolus coccineus</name>
    <name type="common">Scarlet runner bean</name>
    <name type="synonym">Phaseolus multiflorus</name>
    <dbReference type="NCBI Taxonomy" id="3886"/>
    <lineage>
        <taxon>Eukaryota</taxon>
        <taxon>Viridiplantae</taxon>
        <taxon>Streptophyta</taxon>
        <taxon>Embryophyta</taxon>
        <taxon>Tracheophyta</taxon>
        <taxon>Spermatophyta</taxon>
        <taxon>Magnoliopsida</taxon>
        <taxon>eudicotyledons</taxon>
        <taxon>Gunneridae</taxon>
        <taxon>Pentapetalae</taxon>
        <taxon>rosids</taxon>
        <taxon>fabids</taxon>
        <taxon>Fabales</taxon>
        <taxon>Fabaceae</taxon>
        <taxon>Papilionoideae</taxon>
        <taxon>50 kb inversion clade</taxon>
        <taxon>NPAAA clade</taxon>
        <taxon>indigoferoid/millettioid clade</taxon>
        <taxon>Phaseoleae</taxon>
        <taxon>Phaseolus</taxon>
    </lineage>
</organism>
<proteinExistence type="predicted"/>